<dbReference type="Pfam" id="PF04357">
    <property type="entry name" value="TamB"/>
    <property type="match status" value="1"/>
</dbReference>
<feature type="compositionally biased region" description="Low complexity" evidence="5">
    <location>
        <begin position="1"/>
        <end position="17"/>
    </location>
</feature>
<keyword evidence="3 6" id="KW-1133">Transmembrane helix</keyword>
<proteinExistence type="predicted"/>
<keyword evidence="4 6" id="KW-0472">Membrane</keyword>
<evidence type="ECO:0000259" key="7">
    <source>
        <dbReference type="Pfam" id="PF04357"/>
    </source>
</evidence>
<comment type="subcellular location">
    <subcellularLocation>
        <location evidence="1">Membrane</location>
        <topology evidence="1">Single-pass membrane protein</topology>
    </subcellularLocation>
</comment>
<keyword evidence="9" id="KW-1185">Reference proteome</keyword>
<dbReference type="PANTHER" id="PTHR36985">
    <property type="entry name" value="TRANSLOCATION AND ASSEMBLY MODULE SUBUNIT TAMB"/>
    <property type="match status" value="1"/>
</dbReference>
<name>A0AAW4XXX7_9BURK</name>
<evidence type="ECO:0000313" key="8">
    <source>
        <dbReference type="EMBL" id="MCD2166035.1"/>
    </source>
</evidence>
<dbReference type="RefSeq" id="WP_230775410.1">
    <property type="nucleotide sequence ID" value="NZ_JAJNCT010000010.1"/>
</dbReference>
<comment type="caution">
    <text evidence="8">The sequence shown here is derived from an EMBL/GenBank/DDBJ whole genome shotgun (WGS) entry which is preliminary data.</text>
</comment>
<sequence length="1468" mass="154304">MADTHAIAPPASAAAPAASPPSRPSSGPTSPKKRSGLRRAARYLLWLLIALIVLLAALLGGAWWWTGQNDSLARTITLAQRFLPADMQLQAQDVQGSLRGGGSIGQLQWSNPSISVQVDQATIGWSLDKILDRELRLAPIHIAKLTITPSGIDKPKEPTKPLEQLPLPLRVLEVPFSVDEIVWAAPQPITVTQLQGHYLYAADKHQLQIDQVQAFNSNLQLKADVDALAPMQINADLKAQLDQPATATLPAILADAGVQVSGTLSGLDAALRVQAQVNPQLPAAAAQPADTKPAPPAGNKKTAPKPPSAQEKAAKAQAARAAQALAGAAPMQANVDATVYPWRPWPLGPAQAQLQSVNLGAFLPSLPTTLLNGQLAVSEAAPELVSSTHAAHPAPALVDVPVDPTANKADATTAADAQDAAPATPPALLPVPLDIQVDISNALPGPINHQLLPVSAVQTHALFDGQRVDVLDGSQVQLGSGSLTAQGHYRLADHHAGIQAALRAINPALVDTRIDSAPLSGTLSAQSQNEAIVFDANITSDRRTPAKATAASTSLPIDRVVAKGQWKAPELQLQSAQIDALGAHINAKQLTANIDQRSGAGELSVQAPGANLEAKAQATPQQGQGNVALRLSSAEQLLQWLRKVPGMAQALPEGMLAQGSLDAKLRFSGGYGDALRQLQQAGLLARLPEGIPSGGQPFALDASITTPQLSVRPSADAADLWQLRDTELALVGNLKKVQLDLRTQAQHGEQQMAAQVSLAANSTAAQRWSGALSKLQARATLPPNKEPWQVQLQQPLDFQLQLPAGSQPLRVSTGASQLQLTGPQPGTVTLQWNPLQFSQGADKAVQLQSTGTLQGLPVRWIRAFQKPDPSQAQKHSPLDSDLVVQGRWDVNTQNGLNAKLEIERASGDLQLHTQGSAPKNVTFHSSGKEGAISKAFSAEGQTVIARIRTAKVEVTVQDRQVRSRVQWDSVNAGQLTADVQTALQYEGKNYLGATVAPDAPLSGSVQAQMPDLGIWASFAPPGWRVAGSLAANVQLAGNLQDPRWSGTITADKMHVQSQLDGVDLRNGSLRAQLNGNTLELQSLHFDGGEGSRARIAGYSGNLTAAPTSGGTLDATGTISWTMPQNGAAPDIRMDIRTQAKALQVLVRADRQVSVSGQVRSQLQQGQMSITGDLTVDRASIMLADESSPKLGSDVVVSTKASRAAAAEKAKQEAAKAAQAKLDAPAGQVTPAKPLILNVKLDMGHDFALQGYGITTRLTGTLNVQSSGGAGIGMPRITGVISTEEGRYRAWGQVLNVETGLIRFNGPYNNPSLDILALRPNIAVRAGVQVSGSAQAPRVRLYSNPEMPDAEKISWVVMGRDPAEGGASSALMQQAALALLSGGSGESITGNIAKGLGLDEIGFGGTDRDSASLSLGKRISQDLYVTYEAGLAGTLGALYIFYDFTRNLQLRGSAGTTSALDLIYTLRYD</sequence>
<evidence type="ECO:0000256" key="1">
    <source>
        <dbReference type="ARBA" id="ARBA00004167"/>
    </source>
</evidence>
<feature type="transmembrane region" description="Helical" evidence="6">
    <location>
        <begin position="43"/>
        <end position="65"/>
    </location>
</feature>
<evidence type="ECO:0000313" key="9">
    <source>
        <dbReference type="Proteomes" id="UP001199260"/>
    </source>
</evidence>
<evidence type="ECO:0000256" key="5">
    <source>
        <dbReference type="SAM" id="MobiDB-lite"/>
    </source>
</evidence>
<feature type="region of interest" description="Disordered" evidence="5">
    <location>
        <begin position="282"/>
        <end position="321"/>
    </location>
</feature>
<dbReference type="GO" id="GO:0009306">
    <property type="term" value="P:protein secretion"/>
    <property type="evidence" value="ECO:0007669"/>
    <property type="project" value="InterPro"/>
</dbReference>
<feature type="compositionally biased region" description="Low complexity" evidence="5">
    <location>
        <begin position="282"/>
        <end position="292"/>
    </location>
</feature>
<dbReference type="Proteomes" id="UP001199260">
    <property type="component" value="Unassembled WGS sequence"/>
</dbReference>
<dbReference type="InterPro" id="IPR007452">
    <property type="entry name" value="TamB_C"/>
</dbReference>
<feature type="compositionally biased region" description="Low complexity" evidence="5">
    <location>
        <begin position="308"/>
        <end position="321"/>
    </location>
</feature>
<dbReference type="PANTHER" id="PTHR36985:SF1">
    <property type="entry name" value="TRANSLOCATION AND ASSEMBLY MODULE SUBUNIT TAMB"/>
    <property type="match status" value="1"/>
</dbReference>
<keyword evidence="2 6" id="KW-0812">Transmembrane</keyword>
<evidence type="ECO:0000256" key="6">
    <source>
        <dbReference type="SAM" id="Phobius"/>
    </source>
</evidence>
<dbReference type="EMBL" id="JAJNCT010000010">
    <property type="protein sequence ID" value="MCD2166035.1"/>
    <property type="molecule type" value="Genomic_DNA"/>
</dbReference>
<evidence type="ECO:0000256" key="2">
    <source>
        <dbReference type="ARBA" id="ARBA00022692"/>
    </source>
</evidence>
<feature type="domain" description="Translocation and assembly module TamB C-terminal" evidence="7">
    <location>
        <begin position="1102"/>
        <end position="1467"/>
    </location>
</feature>
<gene>
    <name evidence="8" type="ORF">LPW39_12905</name>
</gene>
<feature type="region of interest" description="Disordered" evidence="5">
    <location>
        <begin position="1"/>
        <end position="34"/>
    </location>
</feature>
<organism evidence="8 9">
    <name type="scientific">Comamonas koreensis</name>
    <dbReference type="NCBI Taxonomy" id="160825"/>
    <lineage>
        <taxon>Bacteria</taxon>
        <taxon>Pseudomonadati</taxon>
        <taxon>Pseudomonadota</taxon>
        <taxon>Betaproteobacteria</taxon>
        <taxon>Burkholderiales</taxon>
        <taxon>Comamonadaceae</taxon>
        <taxon>Comamonas</taxon>
    </lineage>
</organism>
<accession>A0AAW4XXX7</accession>
<protein>
    <submittedName>
        <fullName evidence="8">Translocation/assembly module TamB domain-containing protein</fullName>
    </submittedName>
</protein>
<dbReference type="GO" id="GO:0097347">
    <property type="term" value="C:TAM protein secretion complex"/>
    <property type="evidence" value="ECO:0007669"/>
    <property type="project" value="TreeGrafter"/>
</dbReference>
<evidence type="ECO:0000256" key="3">
    <source>
        <dbReference type="ARBA" id="ARBA00022989"/>
    </source>
</evidence>
<evidence type="ECO:0000256" key="4">
    <source>
        <dbReference type="ARBA" id="ARBA00023136"/>
    </source>
</evidence>
<dbReference type="GO" id="GO:0005886">
    <property type="term" value="C:plasma membrane"/>
    <property type="evidence" value="ECO:0007669"/>
    <property type="project" value="InterPro"/>
</dbReference>
<reference evidence="8 9" key="1">
    <citation type="submission" date="2021-11" db="EMBL/GenBank/DDBJ databases">
        <title>Genome sequence.</title>
        <authorList>
            <person name="Sun Q."/>
        </authorList>
    </citation>
    <scope>NUCLEOTIDE SEQUENCE [LARGE SCALE GENOMIC DNA]</scope>
    <source>
        <strain evidence="8 9">KCTC 12005</strain>
    </source>
</reference>